<evidence type="ECO:0000313" key="1">
    <source>
        <dbReference type="EMBL" id="XDQ75748.1"/>
    </source>
</evidence>
<sequence length="106" mass="11530">MTTRMAVLFEPEPGTWGLRGDPYVWRALRDHLAGTDVPPSVLAVDALLRAAFGEVVGVDLASAESSVVHRKRFAHGGMSSGMVHLDTWRERLLPLLVQRAEALLGA</sequence>
<reference evidence="1" key="1">
    <citation type="submission" date="2024-07" db="EMBL/GenBank/DDBJ databases">
        <authorList>
            <person name="Yu S.T."/>
        </authorList>
    </citation>
    <scope>NUCLEOTIDE SEQUENCE</scope>
    <source>
        <strain evidence="1">R44</strain>
    </source>
</reference>
<dbReference type="RefSeq" id="WP_369148279.1">
    <property type="nucleotide sequence ID" value="NZ_CP163444.1"/>
</dbReference>
<protein>
    <submittedName>
        <fullName evidence="1">Uncharacterized protein</fullName>
    </submittedName>
</protein>
<dbReference type="EMBL" id="CP163444">
    <property type="protein sequence ID" value="XDQ75748.1"/>
    <property type="molecule type" value="Genomic_DNA"/>
</dbReference>
<gene>
    <name evidence="1" type="ORF">AB5J54_36830</name>
</gene>
<accession>A0AB39T840</accession>
<proteinExistence type="predicted"/>
<name>A0AB39T840_9ACTN</name>
<dbReference type="AlphaFoldDB" id="A0AB39T840"/>
<organism evidence="1">
    <name type="scientific">Streptomyces sp. R44</name>
    <dbReference type="NCBI Taxonomy" id="3238633"/>
    <lineage>
        <taxon>Bacteria</taxon>
        <taxon>Bacillati</taxon>
        <taxon>Actinomycetota</taxon>
        <taxon>Actinomycetes</taxon>
        <taxon>Kitasatosporales</taxon>
        <taxon>Streptomycetaceae</taxon>
        <taxon>Streptomyces</taxon>
    </lineage>
</organism>